<evidence type="ECO:0000313" key="3">
    <source>
        <dbReference type="WBParaSite" id="HPBE_0002028701-mRNA-1"/>
    </source>
</evidence>
<dbReference type="EMBL" id="UZAH01032023">
    <property type="protein sequence ID" value="VDP19189.1"/>
    <property type="molecule type" value="Genomic_DNA"/>
</dbReference>
<dbReference type="WBParaSite" id="HPBE_0002028701-mRNA-1">
    <property type="protein sequence ID" value="HPBE_0002028701-mRNA-1"/>
    <property type="gene ID" value="HPBE_0002028701"/>
</dbReference>
<keyword evidence="2" id="KW-1185">Reference proteome</keyword>
<reference evidence="3" key="2">
    <citation type="submission" date="2019-09" db="UniProtKB">
        <authorList>
            <consortium name="WormBaseParasite"/>
        </authorList>
    </citation>
    <scope>IDENTIFICATION</scope>
</reference>
<dbReference type="Proteomes" id="UP000050761">
    <property type="component" value="Unassembled WGS sequence"/>
</dbReference>
<sequence>MKVTLLLQVGVGEAKLDRVGVRVGDMLSPPQRPSNCFGSEAHLELGGARGVGQSGGRLLNKDTLDNAVTPRTINKARRNHSNCTGTIPDAAIRRSKKRLTSSTTLGFNCHVAGGEGADCS</sequence>
<organism evidence="1">
    <name type="scientific">Heligmosomoides polygyrus</name>
    <name type="common">Parasitic roundworm</name>
    <dbReference type="NCBI Taxonomy" id="6339"/>
    <lineage>
        <taxon>Eukaryota</taxon>
        <taxon>Metazoa</taxon>
        <taxon>Ecdysozoa</taxon>
        <taxon>Nematoda</taxon>
        <taxon>Chromadorea</taxon>
        <taxon>Rhabditida</taxon>
        <taxon>Rhabditina</taxon>
        <taxon>Rhabditomorpha</taxon>
        <taxon>Strongyloidea</taxon>
        <taxon>Heligmosomidae</taxon>
        <taxon>Heligmosomoides</taxon>
    </lineage>
</organism>
<protein>
    <submittedName>
        <fullName evidence="1 3">Uncharacterized protein</fullName>
    </submittedName>
</protein>
<name>A0A3P8F512_HELPZ</name>
<accession>A0A3P8F512</accession>
<gene>
    <name evidence="1" type="ORF">HPBE_LOCUS20286</name>
</gene>
<dbReference type="AlphaFoldDB" id="A0A3P8F512"/>
<proteinExistence type="predicted"/>
<evidence type="ECO:0000313" key="1">
    <source>
        <dbReference type="EMBL" id="VDP19189.1"/>
    </source>
</evidence>
<reference evidence="1 2" key="1">
    <citation type="submission" date="2018-11" db="EMBL/GenBank/DDBJ databases">
        <authorList>
            <consortium name="Pathogen Informatics"/>
        </authorList>
    </citation>
    <scope>NUCLEOTIDE SEQUENCE [LARGE SCALE GENOMIC DNA]</scope>
</reference>
<evidence type="ECO:0000313" key="2">
    <source>
        <dbReference type="Proteomes" id="UP000050761"/>
    </source>
</evidence>